<name>E4UAM3_OCEP5</name>
<reference evidence="3" key="1">
    <citation type="submission" date="2010-11" db="EMBL/GenBank/DDBJ databases">
        <title>The complete sequence of plasmid of Oceanithermus profundus DSM 14977.</title>
        <authorList>
            <consortium name="US DOE Joint Genome Institute (JGI-PGF)"/>
            <person name="Lucas S."/>
            <person name="Copeland A."/>
            <person name="Lapidus A."/>
            <person name="Bruce D."/>
            <person name="Goodwin L."/>
            <person name="Pitluck S."/>
            <person name="Kyrpides N."/>
            <person name="Mavromatis K."/>
            <person name="Pagani I."/>
            <person name="Ivanova N."/>
            <person name="Zhang X."/>
            <person name="Brettin T."/>
            <person name="Detter J.C."/>
            <person name="Tapia R."/>
            <person name="Han C."/>
            <person name="Land M."/>
            <person name="Hauser L."/>
            <person name="Markowitz V."/>
            <person name="Cheng J.-F."/>
            <person name="Hugenholtz P."/>
            <person name="Woyke T."/>
            <person name="Wu D."/>
            <person name="Tindall B."/>
            <person name="Faehnrich R."/>
            <person name="Brambilla E."/>
            <person name="Klenk H.-P."/>
            <person name="Eisen J.A."/>
        </authorList>
    </citation>
    <scope>NUCLEOTIDE SEQUENCE [LARGE SCALE GENOMIC DNA]</scope>
    <source>
        <strain evidence="3">DSM 14977 / NBRC 100410 / VKM B-2274 / 506</strain>
        <plasmid evidence="3">Plasmid pOCEPR01</plasmid>
    </source>
</reference>
<dbReference type="HOGENOM" id="CLU_2736061_0_0_0"/>
<dbReference type="RefSeq" id="WP_013449781.1">
    <property type="nucleotide sequence ID" value="NC_014753.1"/>
</dbReference>
<dbReference type="Pfam" id="PF26262">
    <property type="entry name" value="DUF8066"/>
    <property type="match status" value="1"/>
</dbReference>
<gene>
    <name evidence="2" type="ordered locus">Ocepr_2354</name>
</gene>
<proteinExistence type="predicted"/>
<dbReference type="Proteomes" id="UP000008722">
    <property type="component" value="Plasmid pOCEPR01"/>
</dbReference>
<evidence type="ECO:0000256" key="1">
    <source>
        <dbReference type="SAM" id="Phobius"/>
    </source>
</evidence>
<dbReference type="AlphaFoldDB" id="E4UAM3"/>
<accession>E4UAM3</accession>
<keyword evidence="1" id="KW-0472">Membrane</keyword>
<dbReference type="KEGG" id="opr:Ocepr_2354"/>
<protein>
    <submittedName>
        <fullName evidence="2">Uncharacterized protein</fullName>
    </submittedName>
</protein>
<evidence type="ECO:0000313" key="3">
    <source>
        <dbReference type="Proteomes" id="UP000008722"/>
    </source>
</evidence>
<feature type="transmembrane region" description="Helical" evidence="1">
    <location>
        <begin position="6"/>
        <end position="30"/>
    </location>
</feature>
<geneLocation type="plasmid" evidence="2 3">
    <name>pOCEPR01</name>
</geneLocation>
<organism evidence="2 3">
    <name type="scientific">Oceanithermus profundus (strain DSM 14977 / NBRC 100410 / VKM B-2274 / 506)</name>
    <dbReference type="NCBI Taxonomy" id="670487"/>
    <lineage>
        <taxon>Bacteria</taxon>
        <taxon>Thermotogati</taxon>
        <taxon>Deinococcota</taxon>
        <taxon>Deinococci</taxon>
        <taxon>Thermales</taxon>
        <taxon>Thermaceae</taxon>
        <taxon>Oceanithermus</taxon>
    </lineage>
</organism>
<keyword evidence="1" id="KW-0812">Transmembrane</keyword>
<sequence precursor="true">MPMSSTYFLFQAVFSLAIMAFYGYLAWVVARSLSRMADASEEIASDLKALREAAGKGKSFDVGNGVFGPKQ</sequence>
<keyword evidence="1" id="KW-1133">Transmembrane helix</keyword>
<keyword evidence="3" id="KW-1185">Reference proteome</keyword>
<dbReference type="EMBL" id="CP002362">
    <property type="protein sequence ID" value="ADR37802.1"/>
    <property type="molecule type" value="Genomic_DNA"/>
</dbReference>
<keyword evidence="2" id="KW-0614">Plasmid</keyword>
<reference evidence="2 3" key="2">
    <citation type="journal article" date="2011" name="Stand. Genomic Sci.">
        <title>Complete genome sequence of Oceanithermus profundus type strain (506).</title>
        <authorList>
            <person name="Pati A."/>
            <person name="Zhang X."/>
            <person name="Lapidus A."/>
            <person name="Nolan M."/>
            <person name="Lucas S."/>
            <person name="Del Rio T.G."/>
            <person name="Tice H."/>
            <person name="Cheng J.F."/>
            <person name="Tapia R."/>
            <person name="Han C."/>
            <person name="Goodwin L."/>
            <person name="Pitluck S."/>
            <person name="Liolios K."/>
            <person name="Pagani I."/>
            <person name="Ivanova N."/>
            <person name="Mavromatis K."/>
            <person name="Chen A."/>
            <person name="Palaniappan K."/>
            <person name="Hauser L."/>
            <person name="Jeffries C.D."/>
            <person name="Brambilla E.M."/>
            <person name="Rohl A."/>
            <person name="Mwirichia R."/>
            <person name="Rohde M."/>
            <person name="Tindall B.J."/>
            <person name="Sikorski J."/>
            <person name="Wirth R."/>
            <person name="Goker M."/>
            <person name="Woyke T."/>
            <person name="Detter J.C."/>
            <person name="Bristow J."/>
            <person name="Eisen J.A."/>
            <person name="Markowitz V."/>
            <person name="Hugenholtz P."/>
            <person name="Kyrpides N.C."/>
            <person name="Klenk H.P."/>
            <person name="Land M."/>
        </authorList>
    </citation>
    <scope>NUCLEOTIDE SEQUENCE [LARGE SCALE GENOMIC DNA]</scope>
    <source>
        <strain evidence="3">DSM 14977 / NBRC 100410 / VKM B-2274 / 506</strain>
        <plasmid evidence="3">Plasmid pOCEPR01</plasmid>
    </source>
</reference>
<evidence type="ECO:0000313" key="2">
    <source>
        <dbReference type="EMBL" id="ADR37802.1"/>
    </source>
</evidence>
<dbReference type="InterPro" id="IPR058379">
    <property type="entry name" value="DUF8066"/>
</dbReference>